<sequence length="125" mass="13295">MARHLGRQLLRQGAQLDARVGVQFLAGDVVRQQRIVVPRTLLLFGPRPPVLAVARRPVGASAVLRSLRPARLEGPVPVSRTPFAPALEPAPARPLVAILEPALPWTARTPVTPRAAPALPLAGPT</sequence>
<reference evidence="1 2" key="1">
    <citation type="submission" date="2023-11" db="EMBL/GenBank/DDBJ databases">
        <title>Actinomadura monticuli sp. nov., isolated from volcanic ash.</title>
        <authorList>
            <person name="Lee S.D."/>
            <person name="Yang H."/>
            <person name="Kim I.S."/>
        </authorList>
    </citation>
    <scope>NUCLEOTIDE SEQUENCE [LARGE SCALE GENOMIC DNA]</scope>
    <source>
        <strain evidence="1 2">DLS-62</strain>
    </source>
</reference>
<evidence type="ECO:0000313" key="1">
    <source>
        <dbReference type="EMBL" id="MFA1537569.1"/>
    </source>
</evidence>
<organism evidence="1 2">
    <name type="scientific">Actinomadura monticuli</name>
    <dbReference type="NCBI Taxonomy" id="3097367"/>
    <lineage>
        <taxon>Bacteria</taxon>
        <taxon>Bacillati</taxon>
        <taxon>Actinomycetota</taxon>
        <taxon>Actinomycetes</taxon>
        <taxon>Streptosporangiales</taxon>
        <taxon>Thermomonosporaceae</taxon>
        <taxon>Actinomadura</taxon>
    </lineage>
</organism>
<comment type="caution">
    <text evidence="1">The sequence shown here is derived from an EMBL/GenBank/DDBJ whole genome shotgun (WGS) entry which is preliminary data.</text>
</comment>
<name>A0ABV4Q328_9ACTN</name>
<evidence type="ECO:0000313" key="2">
    <source>
        <dbReference type="Proteomes" id="UP001569963"/>
    </source>
</evidence>
<keyword evidence="2" id="KW-1185">Reference proteome</keyword>
<accession>A0ABV4Q328</accession>
<proteinExistence type="predicted"/>
<dbReference type="Proteomes" id="UP001569963">
    <property type="component" value="Unassembled WGS sequence"/>
</dbReference>
<gene>
    <name evidence="1" type="ORF">SM611_01355</name>
</gene>
<dbReference type="RefSeq" id="WP_371946912.1">
    <property type="nucleotide sequence ID" value="NZ_JAXCEI010000001.1"/>
</dbReference>
<protein>
    <submittedName>
        <fullName evidence="1">Uncharacterized protein</fullName>
    </submittedName>
</protein>
<dbReference type="EMBL" id="JAXCEI010000001">
    <property type="protein sequence ID" value="MFA1537569.1"/>
    <property type="molecule type" value="Genomic_DNA"/>
</dbReference>